<feature type="region of interest" description="Disordered" evidence="1">
    <location>
        <begin position="438"/>
        <end position="464"/>
    </location>
</feature>
<feature type="signal peptide" evidence="2">
    <location>
        <begin position="1"/>
        <end position="25"/>
    </location>
</feature>
<keyword evidence="2" id="KW-0732">Signal</keyword>
<gene>
    <name evidence="3" type="ORF">FOZ62_016199</name>
</gene>
<proteinExistence type="predicted"/>
<dbReference type="Proteomes" id="UP000574390">
    <property type="component" value="Unassembled WGS sequence"/>
</dbReference>
<dbReference type="EMBL" id="JABANM010034671">
    <property type="protein sequence ID" value="KAF4699267.1"/>
    <property type="molecule type" value="Genomic_DNA"/>
</dbReference>
<reference evidence="3 4" key="1">
    <citation type="submission" date="2020-04" db="EMBL/GenBank/DDBJ databases">
        <title>Perkinsus olseni comparative genomics.</title>
        <authorList>
            <person name="Bogema D.R."/>
        </authorList>
    </citation>
    <scope>NUCLEOTIDE SEQUENCE [LARGE SCALE GENOMIC DNA]</scope>
    <source>
        <strain evidence="3">ATCC PRA-205</strain>
    </source>
</reference>
<evidence type="ECO:0000313" key="3">
    <source>
        <dbReference type="EMBL" id="KAF4699267.1"/>
    </source>
</evidence>
<accession>A0A7J6PTP8</accession>
<comment type="caution">
    <text evidence="3">The sequence shown here is derived from an EMBL/GenBank/DDBJ whole genome shotgun (WGS) entry which is preliminary data.</text>
</comment>
<name>A0A7J6PTP8_PEROL</name>
<protein>
    <submittedName>
        <fullName evidence="3">Uncharacterized protein</fullName>
    </submittedName>
</protein>
<feature type="chain" id="PRO_5029899152" evidence="2">
    <location>
        <begin position="26"/>
        <end position="464"/>
    </location>
</feature>
<sequence length="464" mass="51494">MLVSGRAFFSAILILKYLSRLVVEGRSSRKQEVPDIEPGHYEGWVNTADRIGNLVGVKMTIKHVGPPYSNMTFSGIIAERPGVVASTCISLGRWIRWEPVACARHYAAEIGGSPFTRLEKCYHPLGTGNAVKKKLKEVYEGFSIGTPLEQARYGDQLTMCRVSGKWYLFLRKSPKGNRKLLQYPVLMERRVESGARDEQTSVEVESLSPGLPTAVSKPRAPLPMILDDKLPPPRQVGDRGSTLACSLTAEERRRAPLTNNARIPSSRVYVNSILIKGIELVNLRVSSGRTSSESELYGELSLAALSRRIPPHLLEFEYFSWGAPPAYDVLALPEMLLVPKGQPDDGCFVFAELTNATDQAQVSASLNEAGLAFGIKNFDLESITFCEMRKRRAVAQLRLGRQYMTLSPDLVIPLKDAPPAQSFDEIYREYELDEAGSLNQGVKRSRGRDDEVGRTGSRKKMKSS</sequence>
<evidence type="ECO:0000256" key="2">
    <source>
        <dbReference type="SAM" id="SignalP"/>
    </source>
</evidence>
<dbReference type="AlphaFoldDB" id="A0A7J6PTP8"/>
<evidence type="ECO:0000256" key="1">
    <source>
        <dbReference type="SAM" id="MobiDB-lite"/>
    </source>
</evidence>
<evidence type="ECO:0000313" key="4">
    <source>
        <dbReference type="Proteomes" id="UP000574390"/>
    </source>
</evidence>
<organism evidence="3 4">
    <name type="scientific">Perkinsus olseni</name>
    <name type="common">Perkinsus atlanticus</name>
    <dbReference type="NCBI Taxonomy" id="32597"/>
    <lineage>
        <taxon>Eukaryota</taxon>
        <taxon>Sar</taxon>
        <taxon>Alveolata</taxon>
        <taxon>Perkinsozoa</taxon>
        <taxon>Perkinsea</taxon>
        <taxon>Perkinsida</taxon>
        <taxon>Perkinsidae</taxon>
        <taxon>Perkinsus</taxon>
    </lineage>
</organism>
<feature type="region of interest" description="Disordered" evidence="1">
    <location>
        <begin position="192"/>
        <end position="213"/>
    </location>
</feature>